<proteinExistence type="predicted"/>
<dbReference type="EMBL" id="CM035407">
    <property type="protein sequence ID" value="KAH7443467.1"/>
    <property type="molecule type" value="Genomic_DNA"/>
</dbReference>
<protein>
    <submittedName>
        <fullName evidence="1">Uncharacterized protein</fullName>
    </submittedName>
</protein>
<keyword evidence="2" id="KW-1185">Reference proteome</keyword>
<evidence type="ECO:0000313" key="2">
    <source>
        <dbReference type="Proteomes" id="UP000825935"/>
    </source>
</evidence>
<name>A0A8T2V4S1_CERRI</name>
<accession>A0A8T2V4S1</accession>
<reference evidence="1" key="1">
    <citation type="submission" date="2021-08" db="EMBL/GenBank/DDBJ databases">
        <title>WGS assembly of Ceratopteris richardii.</title>
        <authorList>
            <person name="Marchant D.B."/>
            <person name="Chen G."/>
            <person name="Jenkins J."/>
            <person name="Shu S."/>
            <person name="Leebens-Mack J."/>
            <person name="Grimwood J."/>
            <person name="Schmutz J."/>
            <person name="Soltis P."/>
            <person name="Soltis D."/>
            <person name="Chen Z.-H."/>
        </authorList>
    </citation>
    <scope>NUCLEOTIDE SEQUENCE</scope>
    <source>
        <strain evidence="1">Whitten #5841</strain>
        <tissue evidence="1">Leaf</tissue>
    </source>
</reference>
<comment type="caution">
    <text evidence="1">The sequence shown here is derived from an EMBL/GenBank/DDBJ whole genome shotgun (WGS) entry which is preliminary data.</text>
</comment>
<gene>
    <name evidence="1" type="ORF">KP509_02G036200</name>
</gene>
<evidence type="ECO:0000313" key="1">
    <source>
        <dbReference type="EMBL" id="KAH7443467.1"/>
    </source>
</evidence>
<dbReference type="AlphaFoldDB" id="A0A8T2V4S1"/>
<sequence length="103" mass="11769">MTKIFQYDQFFLPIFLSRGKILPPRKPRSNPRSPHPTFLAYSRTFLEPRSHHILELGFLGVRLLSVGICANMSSPLPCSRDSFLYILLCLYMNVSCVTSSVTM</sequence>
<dbReference type="Proteomes" id="UP000825935">
    <property type="component" value="Chromosome 2"/>
</dbReference>
<organism evidence="1 2">
    <name type="scientific">Ceratopteris richardii</name>
    <name type="common">Triangle waterfern</name>
    <dbReference type="NCBI Taxonomy" id="49495"/>
    <lineage>
        <taxon>Eukaryota</taxon>
        <taxon>Viridiplantae</taxon>
        <taxon>Streptophyta</taxon>
        <taxon>Embryophyta</taxon>
        <taxon>Tracheophyta</taxon>
        <taxon>Polypodiopsida</taxon>
        <taxon>Polypodiidae</taxon>
        <taxon>Polypodiales</taxon>
        <taxon>Pteridineae</taxon>
        <taxon>Pteridaceae</taxon>
        <taxon>Parkerioideae</taxon>
        <taxon>Ceratopteris</taxon>
    </lineage>
</organism>